<name>A0A4R7W0E3_9PSEU</name>
<dbReference type="RefSeq" id="WP_133902115.1">
    <property type="nucleotide sequence ID" value="NZ_SOCP01000003.1"/>
</dbReference>
<feature type="region of interest" description="Disordered" evidence="1">
    <location>
        <begin position="124"/>
        <end position="150"/>
    </location>
</feature>
<evidence type="ECO:0000256" key="1">
    <source>
        <dbReference type="SAM" id="MobiDB-lite"/>
    </source>
</evidence>
<protein>
    <submittedName>
        <fullName evidence="3">Transglycosylase-like protein with SLT domain</fullName>
    </submittedName>
</protein>
<evidence type="ECO:0000313" key="4">
    <source>
        <dbReference type="Proteomes" id="UP000294927"/>
    </source>
</evidence>
<reference evidence="3 4" key="1">
    <citation type="submission" date="2019-03" db="EMBL/GenBank/DDBJ databases">
        <title>Genomic Encyclopedia of Archaeal and Bacterial Type Strains, Phase II (KMG-II): from individual species to whole genera.</title>
        <authorList>
            <person name="Goeker M."/>
        </authorList>
    </citation>
    <scope>NUCLEOTIDE SEQUENCE [LARGE SCALE GENOMIC DNA]</scope>
    <source>
        <strain evidence="3 4">DSM 45499</strain>
    </source>
</reference>
<evidence type="ECO:0000259" key="2">
    <source>
        <dbReference type="Pfam" id="PF18896"/>
    </source>
</evidence>
<feature type="compositionally biased region" description="Basic and acidic residues" evidence="1">
    <location>
        <begin position="232"/>
        <end position="242"/>
    </location>
</feature>
<dbReference type="SUPFAM" id="SSF53955">
    <property type="entry name" value="Lysozyme-like"/>
    <property type="match status" value="1"/>
</dbReference>
<dbReference type="InterPro" id="IPR043992">
    <property type="entry name" value="SLT_3"/>
</dbReference>
<gene>
    <name evidence="3" type="ORF">CLV71_103238</name>
</gene>
<dbReference type="AlphaFoldDB" id="A0A4R7W0E3"/>
<feature type="region of interest" description="Disordered" evidence="1">
    <location>
        <begin position="183"/>
        <end position="249"/>
    </location>
</feature>
<keyword evidence="4" id="KW-1185">Reference proteome</keyword>
<dbReference type="OrthoDB" id="140937at2"/>
<accession>A0A4R7W0E3</accession>
<evidence type="ECO:0000313" key="3">
    <source>
        <dbReference type="EMBL" id="TDV54997.1"/>
    </source>
</evidence>
<organism evidence="3 4">
    <name type="scientific">Actinophytocola oryzae</name>
    <dbReference type="NCBI Taxonomy" id="502181"/>
    <lineage>
        <taxon>Bacteria</taxon>
        <taxon>Bacillati</taxon>
        <taxon>Actinomycetota</taxon>
        <taxon>Actinomycetes</taxon>
        <taxon>Pseudonocardiales</taxon>
        <taxon>Pseudonocardiaceae</taxon>
    </lineage>
</organism>
<dbReference type="EMBL" id="SOCP01000003">
    <property type="protein sequence ID" value="TDV54997.1"/>
    <property type="molecule type" value="Genomic_DNA"/>
</dbReference>
<dbReference type="Pfam" id="PF18896">
    <property type="entry name" value="SLT_3"/>
    <property type="match status" value="1"/>
</dbReference>
<dbReference type="Proteomes" id="UP000294927">
    <property type="component" value="Unassembled WGS sequence"/>
</dbReference>
<proteinExistence type="predicted"/>
<dbReference type="InterPro" id="IPR023346">
    <property type="entry name" value="Lysozyme-like_dom_sf"/>
</dbReference>
<comment type="caution">
    <text evidence="3">The sequence shown here is derived from an EMBL/GenBank/DDBJ whole genome shotgun (WGS) entry which is preliminary data.</text>
</comment>
<feature type="domain" description="Transglycosylase SLT" evidence="2">
    <location>
        <begin position="11"/>
        <end position="105"/>
    </location>
</feature>
<sequence length="262" mass="28056">MPVLSDQEIARHAANAGWSGNDLETAVAVALAESGGDPDLLGDVRLQTDTWGPSVGLWQIRSINAGHGNQFDQQHRNEAANHDPATNAANAHAIYEQAGGWRPWTVHRTGAYQQYLDRARRAVEANRQAPAPTEPASGQQSGAAGGGNGMSAQLSELFGALPKLLQSGDRLGKVGQAAQQTAARSGAFGEVPGSSTAQQANQRNAQRHSAHANQARGRIDRIGQDVDSSGRQYERQDLDKSQEQQGQRIQIDNAYDAYQNYA</sequence>